<keyword evidence="5" id="KW-0805">Transcription regulation</keyword>
<comment type="caution">
    <text evidence="10">The sequence shown here is derived from an EMBL/GenBank/DDBJ whole genome shotgun (WGS) entry which is preliminary data.</text>
</comment>
<evidence type="ECO:0000256" key="1">
    <source>
        <dbReference type="ARBA" id="ARBA00008235"/>
    </source>
</evidence>
<dbReference type="PROSITE" id="PS50112">
    <property type="entry name" value="PAS"/>
    <property type="match status" value="1"/>
</dbReference>
<dbReference type="PROSITE" id="PS50046">
    <property type="entry name" value="PHYTOCHROME_2"/>
    <property type="match status" value="1"/>
</dbReference>
<dbReference type="OrthoDB" id="1716810at2759"/>
<dbReference type="CDD" id="cd00130">
    <property type="entry name" value="PAS"/>
    <property type="match status" value="1"/>
</dbReference>
<dbReference type="Gene3D" id="3.30.450.40">
    <property type="match status" value="1"/>
</dbReference>
<evidence type="ECO:0008006" key="12">
    <source>
        <dbReference type="Google" id="ProtNLM"/>
    </source>
</evidence>
<sequence length="396" mass="43911">MRSIASLVMSVIVNECNEEDESLQTAQPQKTKRLWGLVVCHHITPRFIPFPLRYACEFLIQVFSIHVNKELELQNQILVRKILRTQTLLCDLLMQNAPLGIVSASPNIMNLVKCDGAALLYNDKIWRLGVSPTDIQIHDIASWLSENYKDSTGVCTDSLLDAGYPHALSLGNLVCGMAAVWINTKDMLFWFRSHISIAIKWGGEKNELGGKDDESNIHPRCSFQAFFQIVRGVVSTAGIHSGVDHLNIEEVKESDAVSKETIRLIETATAPIFAVDVCGMINGWNAKTEQLTGVPIDQVMGKHLLTFVEDSSSDIVNRMLHLALQGKEEHNVQFDMKTHGPGKDTGPVSLIVNACTSKDYRENFVGVCFIAQDMTSQKIVMDKFTNLAGAQGGIKQ</sequence>
<dbReference type="EMBL" id="JACGCM010002247">
    <property type="protein sequence ID" value="KAF6142739.1"/>
    <property type="molecule type" value="Genomic_DNA"/>
</dbReference>
<evidence type="ECO:0000259" key="8">
    <source>
        <dbReference type="PROSITE" id="PS50046"/>
    </source>
</evidence>
<feature type="domain" description="PAS" evidence="9">
    <location>
        <begin position="257"/>
        <end position="327"/>
    </location>
</feature>
<evidence type="ECO:0000259" key="9">
    <source>
        <dbReference type="PROSITE" id="PS50112"/>
    </source>
</evidence>
<dbReference type="SUPFAM" id="SSF55781">
    <property type="entry name" value="GAF domain-like"/>
    <property type="match status" value="2"/>
</dbReference>
<dbReference type="PANTHER" id="PTHR47876">
    <property type="entry name" value="OS08G0260000 PROTEIN"/>
    <property type="match status" value="1"/>
</dbReference>
<evidence type="ECO:0000256" key="5">
    <source>
        <dbReference type="ARBA" id="ARBA00023015"/>
    </source>
</evidence>
<keyword evidence="6" id="KW-0804">Transcription</keyword>
<dbReference type="GO" id="GO:0009584">
    <property type="term" value="P:detection of visible light"/>
    <property type="evidence" value="ECO:0007669"/>
    <property type="project" value="InterPro"/>
</dbReference>
<dbReference type="GO" id="GO:0006355">
    <property type="term" value="P:regulation of DNA-templated transcription"/>
    <property type="evidence" value="ECO:0007669"/>
    <property type="project" value="InterPro"/>
</dbReference>
<keyword evidence="11" id="KW-1185">Reference proteome</keyword>
<keyword evidence="7" id="KW-0675">Receptor</keyword>
<feature type="domain" description="Phytochrome chromophore attachment site" evidence="8">
    <location>
        <begin position="1"/>
        <end position="61"/>
    </location>
</feature>
<dbReference type="Pfam" id="PF00360">
    <property type="entry name" value="PHY"/>
    <property type="match status" value="1"/>
</dbReference>
<dbReference type="PANTHER" id="PTHR47876:SF3">
    <property type="entry name" value="PHYTOCHROME 1"/>
    <property type="match status" value="1"/>
</dbReference>
<dbReference type="PRINTS" id="PR01033">
    <property type="entry name" value="PHYTOCHROME"/>
</dbReference>
<dbReference type="SUPFAM" id="SSF55785">
    <property type="entry name" value="PYP-like sensor domain (PAS domain)"/>
    <property type="match status" value="1"/>
</dbReference>
<evidence type="ECO:0000256" key="7">
    <source>
        <dbReference type="ARBA" id="ARBA00023170"/>
    </source>
</evidence>
<dbReference type="GO" id="GO:0009881">
    <property type="term" value="F:photoreceptor activity"/>
    <property type="evidence" value="ECO:0007669"/>
    <property type="project" value="UniProtKB-KW"/>
</dbReference>
<dbReference type="SMART" id="SM00091">
    <property type="entry name" value="PAS"/>
    <property type="match status" value="1"/>
</dbReference>
<evidence type="ECO:0000313" key="11">
    <source>
        <dbReference type="Proteomes" id="UP000541444"/>
    </source>
</evidence>
<keyword evidence="2" id="KW-0600">Photoreceptor protein</keyword>
<gene>
    <name evidence="10" type="ORF">GIB67_018450</name>
</gene>
<organism evidence="10 11">
    <name type="scientific">Kingdonia uniflora</name>
    <dbReference type="NCBI Taxonomy" id="39325"/>
    <lineage>
        <taxon>Eukaryota</taxon>
        <taxon>Viridiplantae</taxon>
        <taxon>Streptophyta</taxon>
        <taxon>Embryophyta</taxon>
        <taxon>Tracheophyta</taxon>
        <taxon>Spermatophyta</taxon>
        <taxon>Magnoliopsida</taxon>
        <taxon>Ranunculales</taxon>
        <taxon>Circaeasteraceae</taxon>
        <taxon>Kingdonia</taxon>
    </lineage>
</organism>
<comment type="similarity">
    <text evidence="1">Belongs to the phytochrome family.</text>
</comment>
<dbReference type="Gene3D" id="3.30.450.270">
    <property type="match status" value="1"/>
</dbReference>
<dbReference type="FunFam" id="3.30.450.270:FF:000001">
    <property type="entry name" value="Phytochrome"/>
    <property type="match status" value="1"/>
</dbReference>
<evidence type="ECO:0000256" key="3">
    <source>
        <dbReference type="ARBA" id="ARBA00022606"/>
    </source>
</evidence>
<dbReference type="InterPro" id="IPR013515">
    <property type="entry name" value="Phytochrome_cen-reg"/>
</dbReference>
<dbReference type="Proteomes" id="UP000541444">
    <property type="component" value="Unassembled WGS sequence"/>
</dbReference>
<dbReference type="InterPro" id="IPR001294">
    <property type="entry name" value="Phytochrome"/>
</dbReference>
<dbReference type="InterPro" id="IPR035965">
    <property type="entry name" value="PAS-like_dom_sf"/>
</dbReference>
<dbReference type="InterPro" id="IPR043150">
    <property type="entry name" value="Phytochrome_PHY_sf"/>
</dbReference>
<reference evidence="10 11" key="1">
    <citation type="journal article" date="2020" name="IScience">
        <title>Genome Sequencing of the Endangered Kingdonia uniflora (Circaeasteraceae, Ranunculales) Reveals Potential Mechanisms of Evolutionary Specialization.</title>
        <authorList>
            <person name="Sun Y."/>
            <person name="Deng T."/>
            <person name="Zhang A."/>
            <person name="Moore M.J."/>
            <person name="Landis J.B."/>
            <person name="Lin N."/>
            <person name="Zhang H."/>
            <person name="Zhang X."/>
            <person name="Huang J."/>
            <person name="Zhang X."/>
            <person name="Sun H."/>
            <person name="Wang H."/>
        </authorList>
    </citation>
    <scope>NUCLEOTIDE SEQUENCE [LARGE SCALE GENOMIC DNA]</scope>
    <source>
        <strain evidence="10">TB1705</strain>
        <tissue evidence="10">Leaf</tissue>
    </source>
</reference>
<keyword evidence="4" id="KW-0157">Chromophore</keyword>
<evidence type="ECO:0000313" key="10">
    <source>
        <dbReference type="EMBL" id="KAF6142739.1"/>
    </source>
</evidence>
<protein>
    <recommendedName>
        <fullName evidence="12">Phytochrome A</fullName>
    </recommendedName>
</protein>
<proteinExistence type="inferred from homology"/>
<dbReference type="NCBIfam" id="TIGR00229">
    <property type="entry name" value="sensory_box"/>
    <property type="match status" value="1"/>
</dbReference>
<accession>A0A7J7LJK0</accession>
<name>A0A7J7LJK0_9MAGN</name>
<keyword evidence="3" id="KW-0716">Sensory transduction</keyword>
<dbReference type="InterPro" id="IPR013767">
    <property type="entry name" value="PAS_fold"/>
</dbReference>
<dbReference type="InterPro" id="IPR029016">
    <property type="entry name" value="GAF-like_dom_sf"/>
</dbReference>
<dbReference type="Gene3D" id="3.30.450.20">
    <property type="entry name" value="PAS domain"/>
    <property type="match status" value="1"/>
</dbReference>
<dbReference type="AlphaFoldDB" id="A0A7J7LJK0"/>
<dbReference type="Pfam" id="PF00989">
    <property type="entry name" value="PAS"/>
    <property type="match status" value="1"/>
</dbReference>
<dbReference type="InterPro" id="IPR016132">
    <property type="entry name" value="Phyto_chromo_attachment"/>
</dbReference>
<evidence type="ECO:0000256" key="2">
    <source>
        <dbReference type="ARBA" id="ARBA00022543"/>
    </source>
</evidence>
<dbReference type="InterPro" id="IPR000014">
    <property type="entry name" value="PAS"/>
</dbReference>
<evidence type="ECO:0000256" key="6">
    <source>
        <dbReference type="ARBA" id="ARBA00023163"/>
    </source>
</evidence>
<evidence type="ECO:0000256" key="4">
    <source>
        <dbReference type="ARBA" id="ARBA00022991"/>
    </source>
</evidence>